<gene>
    <name evidence="7" type="ORF">N825_06730</name>
</gene>
<dbReference type="GO" id="GO:0004015">
    <property type="term" value="F:adenosylmethionine-8-amino-7-oxononanoate transaminase activity"/>
    <property type="evidence" value="ECO:0007669"/>
    <property type="project" value="TreeGrafter"/>
</dbReference>
<dbReference type="PATRIC" id="fig|1385369.3.peg.3542"/>
<dbReference type="CDD" id="cd00610">
    <property type="entry name" value="OAT_like"/>
    <property type="match status" value="1"/>
</dbReference>
<dbReference type="EMBL" id="AVFL01000012">
    <property type="protein sequence ID" value="EWY39385.1"/>
    <property type="molecule type" value="Genomic_DNA"/>
</dbReference>
<dbReference type="Pfam" id="PF00202">
    <property type="entry name" value="Aminotran_3"/>
    <property type="match status" value="1"/>
</dbReference>
<proteinExistence type="inferred from homology"/>
<dbReference type="PROSITE" id="PS00600">
    <property type="entry name" value="AA_TRANSFER_CLASS_3"/>
    <property type="match status" value="1"/>
</dbReference>
<dbReference type="STRING" id="1385369.N825_06730"/>
<dbReference type="InterPro" id="IPR015424">
    <property type="entry name" value="PyrdxlP-dep_Trfase"/>
</dbReference>
<dbReference type="NCBIfam" id="NF004767">
    <property type="entry name" value="PRK06105.1"/>
    <property type="match status" value="1"/>
</dbReference>
<keyword evidence="5 6" id="KW-0663">Pyridoxal phosphate</keyword>
<dbReference type="PIRSF" id="PIRSF000521">
    <property type="entry name" value="Transaminase_4ab_Lys_Orn"/>
    <property type="match status" value="1"/>
</dbReference>
<keyword evidence="3 7" id="KW-0032">Aminotransferase</keyword>
<dbReference type="OrthoDB" id="9801834at2"/>
<comment type="similarity">
    <text evidence="2 6">Belongs to the class-III pyridoxal-phosphate-dependent aminotransferase family.</text>
</comment>
<sequence length="463" mass="49952">MTNVGNSAASRDKAFYLHPYTNLKTHETVGPLVIERGSGVHVFDDSGKSYIEGMAGLWCTSLGFGEERLVEAAARQMRKLPFYHSFGHKAHDPGIDLAEALIGMAPVPMSKVFFTSSGSEANDTVVKLVWYHNNALGRPNKKKIIARQKGYHGVTVASASLTGLPHLHRDFDLPIAGILHTDCPHFYRYGEDGETEEDFAIRMANQLEQLILAEGPDTIAAFIAEPVMGAGGVIVPPASYFDHIQPVLKRYDILFIADEVICGFGRTGSMFGSQTFNLKPDIITVAKALSSAYLPIAAVMISEPIYQTMVSQSEKIGTFGHGYTYSGHPVSAAVALETLKIYQERDIVGHVRSVAPTLQQGLRRFADHPLVGEVRGVGLIAGVEIVADKVTKAPFDPKLAIGGHVARFAQDHGLIVRAMGDTIGFCPPLVITAAELDDLVDRFGKALDATLAMVTEKGLAAVA</sequence>
<evidence type="ECO:0000256" key="3">
    <source>
        <dbReference type="ARBA" id="ARBA00022576"/>
    </source>
</evidence>
<evidence type="ECO:0000256" key="2">
    <source>
        <dbReference type="ARBA" id="ARBA00008954"/>
    </source>
</evidence>
<dbReference type="GO" id="GO:0009102">
    <property type="term" value="P:biotin biosynthetic process"/>
    <property type="evidence" value="ECO:0007669"/>
    <property type="project" value="TreeGrafter"/>
</dbReference>
<evidence type="ECO:0000256" key="6">
    <source>
        <dbReference type="RuleBase" id="RU003560"/>
    </source>
</evidence>
<reference evidence="7 8" key="1">
    <citation type="submission" date="2013-08" db="EMBL/GenBank/DDBJ databases">
        <title>The genome sequence of Skermanella stibiiresistens.</title>
        <authorList>
            <person name="Zhu W."/>
            <person name="Wang G."/>
        </authorList>
    </citation>
    <scope>NUCLEOTIDE SEQUENCE [LARGE SCALE GENOMIC DNA]</scope>
    <source>
        <strain evidence="7 8">SB22</strain>
    </source>
</reference>
<evidence type="ECO:0000256" key="5">
    <source>
        <dbReference type="ARBA" id="ARBA00022898"/>
    </source>
</evidence>
<dbReference type="SUPFAM" id="SSF53383">
    <property type="entry name" value="PLP-dependent transferases"/>
    <property type="match status" value="1"/>
</dbReference>
<dbReference type="GO" id="GO:0030170">
    <property type="term" value="F:pyridoxal phosphate binding"/>
    <property type="evidence" value="ECO:0007669"/>
    <property type="project" value="InterPro"/>
</dbReference>
<dbReference type="InterPro" id="IPR015422">
    <property type="entry name" value="PyrdxlP-dep_Trfase_small"/>
</dbReference>
<dbReference type="InterPro" id="IPR049704">
    <property type="entry name" value="Aminotrans_3_PPA_site"/>
</dbReference>
<evidence type="ECO:0000313" key="7">
    <source>
        <dbReference type="EMBL" id="EWY39385.1"/>
    </source>
</evidence>
<dbReference type="GO" id="GO:0009448">
    <property type="term" value="P:gamma-aminobutyric acid metabolic process"/>
    <property type="evidence" value="ECO:0007669"/>
    <property type="project" value="TreeGrafter"/>
</dbReference>
<dbReference type="Proteomes" id="UP000019486">
    <property type="component" value="Unassembled WGS sequence"/>
</dbReference>
<comment type="cofactor">
    <cofactor evidence="1">
        <name>pyridoxal 5'-phosphate</name>
        <dbReference type="ChEBI" id="CHEBI:597326"/>
    </cofactor>
</comment>
<dbReference type="InterPro" id="IPR015421">
    <property type="entry name" value="PyrdxlP-dep_Trfase_major"/>
</dbReference>
<comment type="caution">
    <text evidence="7">The sequence shown here is derived from an EMBL/GenBank/DDBJ whole genome shotgun (WGS) entry which is preliminary data.</text>
</comment>
<dbReference type="InterPro" id="IPR005814">
    <property type="entry name" value="Aminotrans_3"/>
</dbReference>
<dbReference type="Gene3D" id="3.40.640.10">
    <property type="entry name" value="Type I PLP-dependent aspartate aminotransferase-like (Major domain)"/>
    <property type="match status" value="1"/>
</dbReference>
<accession>W9GZN0</accession>
<dbReference type="AlphaFoldDB" id="W9GZN0"/>
<evidence type="ECO:0000256" key="1">
    <source>
        <dbReference type="ARBA" id="ARBA00001933"/>
    </source>
</evidence>
<dbReference type="NCBIfam" id="NF005682">
    <property type="entry name" value="PRK07480.1"/>
    <property type="match status" value="1"/>
</dbReference>
<dbReference type="Gene3D" id="3.90.1150.10">
    <property type="entry name" value="Aspartate Aminotransferase, domain 1"/>
    <property type="match status" value="1"/>
</dbReference>
<organism evidence="7 8">
    <name type="scientific">Skermanella stibiiresistens SB22</name>
    <dbReference type="NCBI Taxonomy" id="1385369"/>
    <lineage>
        <taxon>Bacteria</taxon>
        <taxon>Pseudomonadati</taxon>
        <taxon>Pseudomonadota</taxon>
        <taxon>Alphaproteobacteria</taxon>
        <taxon>Rhodospirillales</taxon>
        <taxon>Azospirillaceae</taxon>
        <taxon>Skermanella</taxon>
    </lineage>
</organism>
<evidence type="ECO:0000313" key="8">
    <source>
        <dbReference type="Proteomes" id="UP000019486"/>
    </source>
</evidence>
<protein>
    <submittedName>
        <fullName evidence="7">Aminotransferase</fullName>
    </submittedName>
</protein>
<dbReference type="FunFam" id="3.40.640.10:FF:000014">
    <property type="entry name" value="Adenosylmethionine-8-amino-7-oxononanoate aminotransferase, probable"/>
    <property type="match status" value="1"/>
</dbReference>
<keyword evidence="4 7" id="KW-0808">Transferase</keyword>
<evidence type="ECO:0000256" key="4">
    <source>
        <dbReference type="ARBA" id="ARBA00022679"/>
    </source>
</evidence>
<dbReference type="PANTHER" id="PTHR42684">
    <property type="entry name" value="ADENOSYLMETHIONINE-8-AMINO-7-OXONONANOATE AMINOTRANSFERASE"/>
    <property type="match status" value="1"/>
</dbReference>
<name>W9GZN0_9PROT</name>
<keyword evidence="8" id="KW-1185">Reference proteome</keyword>
<dbReference type="RefSeq" id="WP_037454523.1">
    <property type="nucleotide sequence ID" value="NZ_AVFL01000012.1"/>
</dbReference>
<dbReference type="PANTHER" id="PTHR42684:SF3">
    <property type="entry name" value="ADENOSYLMETHIONINE-8-AMINO-7-OXONONANOATE AMINOTRANSFERASE"/>
    <property type="match status" value="1"/>
</dbReference>